<dbReference type="Gene3D" id="1.10.10.10">
    <property type="entry name" value="Winged helix-like DNA-binding domain superfamily/Winged helix DNA-binding domain"/>
    <property type="match status" value="1"/>
</dbReference>
<dbReference type="InterPro" id="IPR036390">
    <property type="entry name" value="WH_DNA-bd_sf"/>
</dbReference>
<dbReference type="EMBL" id="CP069362">
    <property type="protein sequence ID" value="WGS64954.1"/>
    <property type="molecule type" value="Genomic_DNA"/>
</dbReference>
<name>A0ABY8PQN4_9BACT</name>
<dbReference type="Proteomes" id="UP001232493">
    <property type="component" value="Chromosome"/>
</dbReference>
<dbReference type="PANTHER" id="PTHR33169:SF14">
    <property type="entry name" value="TRANSCRIPTIONAL REGULATOR RV3488"/>
    <property type="match status" value="1"/>
</dbReference>
<dbReference type="InterPro" id="IPR005149">
    <property type="entry name" value="Tscrpt_reg_PadR_N"/>
</dbReference>
<dbReference type="SUPFAM" id="SSF46785">
    <property type="entry name" value="Winged helix' DNA-binding domain"/>
    <property type="match status" value="1"/>
</dbReference>
<dbReference type="Pfam" id="PF03551">
    <property type="entry name" value="PadR"/>
    <property type="match status" value="1"/>
</dbReference>
<dbReference type="RefSeq" id="WP_280999009.1">
    <property type="nucleotide sequence ID" value="NZ_CP069362.1"/>
</dbReference>
<organism evidence="2 3">
    <name type="scientific">Marinitoga aeolica</name>
    <dbReference type="NCBI Taxonomy" id="2809031"/>
    <lineage>
        <taxon>Bacteria</taxon>
        <taxon>Thermotogati</taxon>
        <taxon>Thermotogota</taxon>
        <taxon>Thermotogae</taxon>
        <taxon>Petrotogales</taxon>
        <taxon>Petrotogaceae</taxon>
        <taxon>Marinitoga</taxon>
    </lineage>
</organism>
<proteinExistence type="predicted"/>
<evidence type="ECO:0000259" key="1">
    <source>
        <dbReference type="Pfam" id="PF03551"/>
    </source>
</evidence>
<dbReference type="InterPro" id="IPR052509">
    <property type="entry name" value="Metal_resp_DNA-bind_regulator"/>
</dbReference>
<evidence type="ECO:0000313" key="2">
    <source>
        <dbReference type="EMBL" id="WGS64954.1"/>
    </source>
</evidence>
<sequence length="122" mass="14225">MKKKCPRFKSADLLSGYLLLFLKDNPTHGYSLISKLKELGFEINEPTIIYRHLKKMENFGFIYSKIMPSDEGPPKKVFFITDLGKVYLKEISENIKNRVKVLNIFLEKYERSAEDENSNSVN</sequence>
<protein>
    <submittedName>
        <fullName evidence="2">PadR family transcriptional regulator</fullName>
    </submittedName>
</protein>
<accession>A0ABY8PQN4</accession>
<dbReference type="InterPro" id="IPR036388">
    <property type="entry name" value="WH-like_DNA-bd_sf"/>
</dbReference>
<feature type="domain" description="Transcription regulator PadR N-terminal" evidence="1">
    <location>
        <begin position="18"/>
        <end position="90"/>
    </location>
</feature>
<keyword evidence="3" id="KW-1185">Reference proteome</keyword>
<dbReference type="PANTHER" id="PTHR33169">
    <property type="entry name" value="PADR-FAMILY TRANSCRIPTIONAL REGULATOR"/>
    <property type="match status" value="1"/>
</dbReference>
<gene>
    <name evidence="2" type="ORF">JRV97_11455</name>
</gene>
<evidence type="ECO:0000313" key="3">
    <source>
        <dbReference type="Proteomes" id="UP001232493"/>
    </source>
</evidence>
<reference evidence="2 3" key="1">
    <citation type="submission" date="2021-02" db="EMBL/GenBank/DDBJ databases">
        <title>Characterization of Marinitoga sp. nov. str. BP5-C20A.</title>
        <authorList>
            <person name="Erauso G."/>
            <person name="Postec A."/>
        </authorList>
    </citation>
    <scope>NUCLEOTIDE SEQUENCE [LARGE SCALE GENOMIC DNA]</scope>
    <source>
        <strain evidence="2 3">BP5-C20A</strain>
    </source>
</reference>